<dbReference type="Proteomes" id="UP000478052">
    <property type="component" value="Unassembled WGS sequence"/>
</dbReference>
<evidence type="ECO:0000313" key="3">
    <source>
        <dbReference type="Proteomes" id="UP000478052"/>
    </source>
</evidence>
<comment type="caution">
    <text evidence="2">The sequence shown here is derived from an EMBL/GenBank/DDBJ whole genome shotgun (WGS) entry which is preliminary data.</text>
</comment>
<dbReference type="EMBL" id="VUJU01000882">
    <property type="protein sequence ID" value="KAF0767847.1"/>
    <property type="molecule type" value="Genomic_DNA"/>
</dbReference>
<feature type="region of interest" description="Disordered" evidence="1">
    <location>
        <begin position="41"/>
        <end position="67"/>
    </location>
</feature>
<proteinExistence type="predicted"/>
<gene>
    <name evidence="2" type="ORF">FWK35_00002764</name>
</gene>
<keyword evidence="3" id="KW-1185">Reference proteome</keyword>
<organism evidence="2 3">
    <name type="scientific">Aphis craccivora</name>
    <name type="common">Cowpea aphid</name>
    <dbReference type="NCBI Taxonomy" id="307492"/>
    <lineage>
        <taxon>Eukaryota</taxon>
        <taxon>Metazoa</taxon>
        <taxon>Ecdysozoa</taxon>
        <taxon>Arthropoda</taxon>
        <taxon>Hexapoda</taxon>
        <taxon>Insecta</taxon>
        <taxon>Pterygota</taxon>
        <taxon>Neoptera</taxon>
        <taxon>Paraneoptera</taxon>
        <taxon>Hemiptera</taxon>
        <taxon>Sternorrhyncha</taxon>
        <taxon>Aphidomorpha</taxon>
        <taxon>Aphidoidea</taxon>
        <taxon>Aphididae</taxon>
        <taxon>Aphidini</taxon>
        <taxon>Aphis</taxon>
        <taxon>Aphis</taxon>
    </lineage>
</organism>
<protein>
    <submittedName>
        <fullName evidence="2">Chromatin accessibility complex protein 1-like</fullName>
    </submittedName>
</protein>
<sequence>MYPLYNYNTTLINMRIYLFCFPEVLPKKITMAEYYKLVGKESSEDGEDNDNSSQTSHSSSSSVSSDN</sequence>
<dbReference type="AlphaFoldDB" id="A0A6G0ZAJ8"/>
<name>A0A6G0ZAJ8_APHCR</name>
<reference evidence="2 3" key="1">
    <citation type="submission" date="2019-08" db="EMBL/GenBank/DDBJ databases">
        <title>Whole genome of Aphis craccivora.</title>
        <authorList>
            <person name="Voronova N.V."/>
            <person name="Shulinski R.S."/>
            <person name="Bandarenka Y.V."/>
            <person name="Zhorov D.G."/>
            <person name="Warner D."/>
        </authorList>
    </citation>
    <scope>NUCLEOTIDE SEQUENCE [LARGE SCALE GENOMIC DNA]</scope>
    <source>
        <strain evidence="2">180601</strain>
        <tissue evidence="2">Whole Body</tissue>
    </source>
</reference>
<evidence type="ECO:0000313" key="2">
    <source>
        <dbReference type="EMBL" id="KAF0767847.1"/>
    </source>
</evidence>
<feature type="compositionally biased region" description="Low complexity" evidence="1">
    <location>
        <begin position="51"/>
        <end position="67"/>
    </location>
</feature>
<accession>A0A6G0ZAJ8</accession>
<evidence type="ECO:0000256" key="1">
    <source>
        <dbReference type="SAM" id="MobiDB-lite"/>
    </source>
</evidence>